<dbReference type="SMART" id="SM00385">
    <property type="entry name" value="CYCLIN"/>
    <property type="match status" value="2"/>
</dbReference>
<dbReference type="InterPro" id="IPR036915">
    <property type="entry name" value="Cyclin-like_sf"/>
</dbReference>
<accession>A0AAV3R679</accession>
<keyword evidence="2 5" id="KW-0195">Cyclin</keyword>
<dbReference type="PANTHER" id="PTHR10026">
    <property type="entry name" value="CYCLIN"/>
    <property type="match status" value="1"/>
</dbReference>
<dbReference type="InterPro" id="IPR043198">
    <property type="entry name" value="Cyclin/Ssn8"/>
</dbReference>
<keyword evidence="9" id="KW-1185">Reference proteome</keyword>
<reference evidence="8 9" key="1">
    <citation type="submission" date="2024-01" db="EMBL/GenBank/DDBJ databases">
        <title>The complete chloroplast genome sequence of Lithospermum erythrorhizon: insights into the phylogenetic relationship among Boraginaceae species and the maternal lineages of purple gromwells.</title>
        <authorList>
            <person name="Okada T."/>
            <person name="Watanabe K."/>
        </authorList>
    </citation>
    <scope>NUCLEOTIDE SEQUENCE [LARGE SCALE GENOMIC DNA]</scope>
</reference>
<keyword evidence="8" id="KW-0808">Transferase</keyword>
<dbReference type="AlphaFoldDB" id="A0AAV3R679"/>
<gene>
    <name evidence="8" type="ORF">LIER_25483</name>
</gene>
<feature type="compositionally biased region" description="Acidic residues" evidence="6">
    <location>
        <begin position="516"/>
        <end position="529"/>
    </location>
</feature>
<feature type="compositionally biased region" description="Basic and acidic residues" evidence="6">
    <location>
        <begin position="473"/>
        <end position="483"/>
    </location>
</feature>
<evidence type="ECO:0000256" key="2">
    <source>
        <dbReference type="ARBA" id="ARBA00023127"/>
    </source>
</evidence>
<keyword evidence="1" id="KW-0132">Cell division</keyword>
<feature type="compositionally biased region" description="Low complexity" evidence="6">
    <location>
        <begin position="316"/>
        <end position="332"/>
    </location>
</feature>
<feature type="compositionally biased region" description="Low complexity" evidence="6">
    <location>
        <begin position="278"/>
        <end position="289"/>
    </location>
</feature>
<feature type="region of interest" description="Disordered" evidence="6">
    <location>
        <begin position="278"/>
        <end position="425"/>
    </location>
</feature>
<comment type="similarity">
    <text evidence="4">Belongs to the cyclin family. Cyclin T subfamily.</text>
</comment>
<evidence type="ECO:0000256" key="6">
    <source>
        <dbReference type="SAM" id="MobiDB-lite"/>
    </source>
</evidence>
<feature type="region of interest" description="Disordered" evidence="6">
    <location>
        <begin position="437"/>
        <end position="595"/>
    </location>
</feature>
<evidence type="ECO:0000259" key="7">
    <source>
        <dbReference type="SMART" id="SM00385"/>
    </source>
</evidence>
<dbReference type="EMBL" id="BAABME010007686">
    <property type="protein sequence ID" value="GAA0171458.1"/>
    <property type="molecule type" value="Genomic_DNA"/>
</dbReference>
<dbReference type="GO" id="GO:0006357">
    <property type="term" value="P:regulation of transcription by RNA polymerase II"/>
    <property type="evidence" value="ECO:0007669"/>
    <property type="project" value="InterPro"/>
</dbReference>
<dbReference type="GO" id="GO:0051301">
    <property type="term" value="P:cell division"/>
    <property type="evidence" value="ECO:0007669"/>
    <property type="project" value="UniProtKB-KW"/>
</dbReference>
<dbReference type="SUPFAM" id="SSF47954">
    <property type="entry name" value="Cyclin-like"/>
    <property type="match status" value="2"/>
</dbReference>
<sequence length="595" mass="66558">MAASLPCGPSHHGVNDGGTYKVDQESCDEGGGSWYFSRKEIEENSPSRLDGIDLKKETYLRKSYCTFLQDLGMRLKVPQVTIATAIIFCHRFFLRHSHSKNDRRTIATVCMFLAGKVEETPRPLKDVILVSYEIIHKKDPAAIHRIKQKEVYEQQKELILVAERLVLATLGFDLNVHHPYKPLVEAIKKFKVAQNALAQVAWNFVNDGLRTSLCLQFKPHHIAAGAIFLAAKFLKVKLPSDGEKVWWQEFDVTPRQLEEVSNQMLELYEQNRVAAAQASEAEGSAGGAQRPPIRASGANEEHAAASSNSQGGGSKSGAVRSSANRSTSSLSAGENHVIPPRSRSHENENKSAEFRGNSDRNGDVGMNAQHERGMPGNRDPQSEGDQERPVRRSEEREAGELKNKLHGRSLDYKGGSVVQSPQDAIKKLDKDKLKAAIEKRRKSGGNTTRKIDYMDEDDLIERELENGIELGSENEKSKQERRQSLLNTLNRQERDDGIGDAHFKSMKSQALHGDADIVEEGEVDPYDGVDNDHSPKSNNRKRKAGSSPEKSVEGKQRQDYGSHAYNTDHSEDRSRLGKHGFSEREHKRHLQENHV</sequence>
<keyword evidence="8" id="KW-0418">Kinase</keyword>
<evidence type="ECO:0000256" key="4">
    <source>
        <dbReference type="ARBA" id="ARBA00061204"/>
    </source>
</evidence>
<dbReference type="Pfam" id="PF00134">
    <property type="entry name" value="Cyclin_N"/>
    <property type="match status" value="1"/>
</dbReference>
<dbReference type="GO" id="GO:0016301">
    <property type="term" value="F:kinase activity"/>
    <property type="evidence" value="ECO:0007669"/>
    <property type="project" value="UniProtKB-KW"/>
</dbReference>
<feature type="compositionally biased region" description="Basic and acidic residues" evidence="6">
    <location>
        <begin position="385"/>
        <end position="411"/>
    </location>
</feature>
<proteinExistence type="inferred from homology"/>
<dbReference type="Pfam" id="PF21797">
    <property type="entry name" value="CycT2-like_C"/>
    <property type="match status" value="1"/>
</dbReference>
<dbReference type="FunFam" id="1.10.472.10:FF:000028">
    <property type="entry name" value="Cyclin-T1-5 like"/>
    <property type="match status" value="1"/>
</dbReference>
<feature type="domain" description="Cyclin-like" evidence="7">
    <location>
        <begin position="66"/>
        <end position="168"/>
    </location>
</feature>
<protein>
    <submittedName>
        <fullName evidence="8">Kinase activator</fullName>
    </submittedName>
</protein>
<dbReference type="Proteomes" id="UP001454036">
    <property type="component" value="Unassembled WGS sequence"/>
</dbReference>
<evidence type="ECO:0000313" key="8">
    <source>
        <dbReference type="EMBL" id="GAA0171458.1"/>
    </source>
</evidence>
<dbReference type="FunFam" id="1.10.472.10:FF:000026">
    <property type="entry name" value="Cyclin-T1-5 like"/>
    <property type="match status" value="1"/>
</dbReference>
<evidence type="ECO:0000256" key="3">
    <source>
        <dbReference type="ARBA" id="ARBA00023306"/>
    </source>
</evidence>
<dbReference type="Gene3D" id="1.10.472.10">
    <property type="entry name" value="Cyclin-like"/>
    <property type="match status" value="2"/>
</dbReference>
<dbReference type="CDD" id="cd20588">
    <property type="entry name" value="CYCLIN_AcCycT_rpt2"/>
    <property type="match status" value="1"/>
</dbReference>
<dbReference type="InterPro" id="IPR006671">
    <property type="entry name" value="Cyclin_N"/>
</dbReference>
<organism evidence="8 9">
    <name type="scientific">Lithospermum erythrorhizon</name>
    <name type="common">Purple gromwell</name>
    <name type="synonym">Lithospermum officinale var. erythrorhizon</name>
    <dbReference type="NCBI Taxonomy" id="34254"/>
    <lineage>
        <taxon>Eukaryota</taxon>
        <taxon>Viridiplantae</taxon>
        <taxon>Streptophyta</taxon>
        <taxon>Embryophyta</taxon>
        <taxon>Tracheophyta</taxon>
        <taxon>Spermatophyta</taxon>
        <taxon>Magnoliopsida</taxon>
        <taxon>eudicotyledons</taxon>
        <taxon>Gunneridae</taxon>
        <taxon>Pentapetalae</taxon>
        <taxon>asterids</taxon>
        <taxon>lamiids</taxon>
        <taxon>Boraginales</taxon>
        <taxon>Boraginaceae</taxon>
        <taxon>Boraginoideae</taxon>
        <taxon>Lithospermeae</taxon>
        <taxon>Lithospermum</taxon>
    </lineage>
</organism>
<evidence type="ECO:0000313" key="9">
    <source>
        <dbReference type="Proteomes" id="UP001454036"/>
    </source>
</evidence>
<dbReference type="GO" id="GO:0016538">
    <property type="term" value="F:cyclin-dependent protein serine/threonine kinase regulator activity"/>
    <property type="evidence" value="ECO:0007669"/>
    <property type="project" value="InterPro"/>
</dbReference>
<dbReference type="CDD" id="cd20587">
    <property type="entry name" value="CYCLIN_AcCycT_rpt1"/>
    <property type="match status" value="1"/>
</dbReference>
<feature type="domain" description="Cyclin-like" evidence="7">
    <location>
        <begin position="181"/>
        <end position="266"/>
    </location>
</feature>
<name>A0AAV3R679_LITER</name>
<feature type="compositionally biased region" description="Basic and acidic residues" evidence="6">
    <location>
        <begin position="491"/>
        <end position="503"/>
    </location>
</feature>
<keyword evidence="3" id="KW-0131">Cell cycle</keyword>
<comment type="caution">
    <text evidence="8">The sequence shown here is derived from an EMBL/GenBank/DDBJ whole genome shotgun (WGS) entry which is preliminary data.</text>
</comment>
<feature type="compositionally biased region" description="Basic and acidic residues" evidence="6">
    <location>
        <begin position="550"/>
        <end position="595"/>
    </location>
</feature>
<evidence type="ECO:0000256" key="1">
    <source>
        <dbReference type="ARBA" id="ARBA00022618"/>
    </source>
</evidence>
<feature type="compositionally biased region" description="Basic and acidic residues" evidence="6">
    <location>
        <begin position="343"/>
        <end position="362"/>
    </location>
</feature>
<evidence type="ECO:0000256" key="5">
    <source>
        <dbReference type="RuleBase" id="RU000383"/>
    </source>
</evidence>
<dbReference type="InterPro" id="IPR013763">
    <property type="entry name" value="Cyclin-like_dom"/>
</dbReference>